<keyword evidence="2" id="KW-0812">Transmembrane</keyword>
<dbReference type="GeneID" id="36515406"/>
<keyword evidence="2" id="KW-1133">Transmembrane helix</keyword>
<keyword evidence="2" id="KW-0472">Membrane</keyword>
<evidence type="ECO:0000313" key="3">
    <source>
        <dbReference type="EMBL" id="PRT54037.1"/>
    </source>
</evidence>
<comment type="caution">
    <text evidence="3">The sequence shown here is derived from an EMBL/GenBank/DDBJ whole genome shotgun (WGS) entry which is preliminary data.</text>
</comment>
<protein>
    <submittedName>
        <fullName evidence="3">Uncharacterized protein</fullName>
    </submittedName>
</protein>
<reference evidence="3 4" key="1">
    <citation type="submission" date="2017-04" db="EMBL/GenBank/DDBJ databases">
        <title>Genome sequencing of [Candida] sorbophila.</title>
        <authorList>
            <person name="Ahn J.O."/>
        </authorList>
    </citation>
    <scope>NUCLEOTIDE SEQUENCE [LARGE SCALE GENOMIC DNA]</scope>
    <source>
        <strain evidence="3 4">DS02</strain>
    </source>
</reference>
<dbReference type="AlphaFoldDB" id="A0A2T0FGF0"/>
<dbReference type="Proteomes" id="UP000238350">
    <property type="component" value="Unassembled WGS sequence"/>
</dbReference>
<evidence type="ECO:0000313" key="4">
    <source>
        <dbReference type="Proteomes" id="UP000238350"/>
    </source>
</evidence>
<accession>A0A2T0FGF0</accession>
<keyword evidence="4" id="KW-1185">Reference proteome</keyword>
<sequence length="144" mass="16422">MVIDTVIWLRPYELIHQELILGFTVLVITWALFSEQISSLYARVLKIVYKQVLSRDFLSMLPRSQLPAPLLGCETSGSQRNWLIAQLLHMFLAASNKTDKPRPRSSREISDALSSDEFQGFSDSEMELDSQCEWPGLFPDSNSI</sequence>
<feature type="transmembrane region" description="Helical" evidence="2">
    <location>
        <begin position="14"/>
        <end position="33"/>
    </location>
</feature>
<feature type="compositionally biased region" description="Basic and acidic residues" evidence="1">
    <location>
        <begin position="97"/>
        <end position="110"/>
    </location>
</feature>
<proteinExistence type="predicted"/>
<name>A0A2T0FGF0_9ASCO</name>
<feature type="region of interest" description="Disordered" evidence="1">
    <location>
        <begin position="97"/>
        <end position="144"/>
    </location>
</feature>
<evidence type="ECO:0000256" key="1">
    <source>
        <dbReference type="SAM" id="MobiDB-lite"/>
    </source>
</evidence>
<organism evidence="3 4">
    <name type="scientific">Wickerhamiella sorbophila</name>
    <dbReference type="NCBI Taxonomy" id="45607"/>
    <lineage>
        <taxon>Eukaryota</taxon>
        <taxon>Fungi</taxon>
        <taxon>Dikarya</taxon>
        <taxon>Ascomycota</taxon>
        <taxon>Saccharomycotina</taxon>
        <taxon>Dipodascomycetes</taxon>
        <taxon>Dipodascales</taxon>
        <taxon>Trichomonascaceae</taxon>
        <taxon>Wickerhamiella</taxon>
    </lineage>
</organism>
<dbReference type="EMBL" id="NDIQ01000001">
    <property type="protein sequence ID" value="PRT54037.1"/>
    <property type="molecule type" value="Genomic_DNA"/>
</dbReference>
<dbReference type="RefSeq" id="XP_024663983.1">
    <property type="nucleotide sequence ID" value="XM_024808215.1"/>
</dbReference>
<gene>
    <name evidence="3" type="ORF">B9G98_01657</name>
</gene>
<evidence type="ECO:0000256" key="2">
    <source>
        <dbReference type="SAM" id="Phobius"/>
    </source>
</evidence>